<evidence type="ECO:0000313" key="3">
    <source>
        <dbReference type="EMBL" id="KAH7242818.1"/>
    </source>
</evidence>
<gene>
    <name evidence="3" type="ORF">BKA59DRAFT_514324</name>
</gene>
<feature type="compositionally biased region" description="Basic and acidic residues" evidence="1">
    <location>
        <begin position="152"/>
        <end position="161"/>
    </location>
</feature>
<feature type="chain" id="PRO_5035441413" evidence="2">
    <location>
        <begin position="19"/>
        <end position="256"/>
    </location>
</feature>
<comment type="caution">
    <text evidence="3">The sequence shown here is derived from an EMBL/GenBank/DDBJ whole genome shotgun (WGS) entry which is preliminary data.</text>
</comment>
<dbReference type="EMBL" id="JAGPXF010000005">
    <property type="protein sequence ID" value="KAH7242818.1"/>
    <property type="molecule type" value="Genomic_DNA"/>
</dbReference>
<organism evidence="3 4">
    <name type="scientific">Fusarium tricinctum</name>
    <dbReference type="NCBI Taxonomy" id="61284"/>
    <lineage>
        <taxon>Eukaryota</taxon>
        <taxon>Fungi</taxon>
        <taxon>Dikarya</taxon>
        <taxon>Ascomycota</taxon>
        <taxon>Pezizomycotina</taxon>
        <taxon>Sordariomycetes</taxon>
        <taxon>Hypocreomycetidae</taxon>
        <taxon>Hypocreales</taxon>
        <taxon>Nectriaceae</taxon>
        <taxon>Fusarium</taxon>
        <taxon>Fusarium tricinctum species complex</taxon>
    </lineage>
</organism>
<feature type="region of interest" description="Disordered" evidence="1">
    <location>
        <begin position="140"/>
        <end position="164"/>
    </location>
</feature>
<evidence type="ECO:0000313" key="4">
    <source>
        <dbReference type="Proteomes" id="UP000813427"/>
    </source>
</evidence>
<accession>A0A8K0WAD5</accession>
<proteinExistence type="predicted"/>
<evidence type="ECO:0000256" key="2">
    <source>
        <dbReference type="SAM" id="SignalP"/>
    </source>
</evidence>
<keyword evidence="2" id="KW-0732">Signal</keyword>
<sequence length="256" mass="28769">MKSSIITATLGAILPVVAAPNPLTGGLYFYFSSMRGLPRKSGLLSRGTCSVNLEFKETWHEAGQTRRRIQVLADGTPPDAFCQHMGGVNKQCYIHETYGHVVDTSYELGLGGDQRFSADWNYGLDAWRLETGCRPDECANVQPPARHRREVKRGDDEKGGDRPGQCLVNAEVKETWRESARTRRRIHLTAEGADLTIFCTHMKGENKQCYEHKCYGPGYVVDISHDLGPAGDYTFWKDYKQALDLWMKETTCRTGT</sequence>
<dbReference type="OrthoDB" id="4978553at2759"/>
<feature type="signal peptide" evidence="2">
    <location>
        <begin position="1"/>
        <end position="18"/>
    </location>
</feature>
<reference evidence="3" key="1">
    <citation type="journal article" date="2021" name="Nat. Commun.">
        <title>Genetic determinants of endophytism in the Arabidopsis root mycobiome.</title>
        <authorList>
            <person name="Mesny F."/>
            <person name="Miyauchi S."/>
            <person name="Thiergart T."/>
            <person name="Pickel B."/>
            <person name="Atanasova L."/>
            <person name="Karlsson M."/>
            <person name="Huettel B."/>
            <person name="Barry K.W."/>
            <person name="Haridas S."/>
            <person name="Chen C."/>
            <person name="Bauer D."/>
            <person name="Andreopoulos W."/>
            <person name="Pangilinan J."/>
            <person name="LaButti K."/>
            <person name="Riley R."/>
            <person name="Lipzen A."/>
            <person name="Clum A."/>
            <person name="Drula E."/>
            <person name="Henrissat B."/>
            <person name="Kohler A."/>
            <person name="Grigoriev I.V."/>
            <person name="Martin F.M."/>
            <person name="Hacquard S."/>
        </authorList>
    </citation>
    <scope>NUCLEOTIDE SEQUENCE</scope>
    <source>
        <strain evidence="3">MPI-SDFR-AT-0068</strain>
    </source>
</reference>
<dbReference type="AlphaFoldDB" id="A0A8K0WAD5"/>
<name>A0A8K0WAD5_9HYPO</name>
<protein>
    <submittedName>
        <fullName evidence="3">Uncharacterized protein</fullName>
    </submittedName>
</protein>
<evidence type="ECO:0000256" key="1">
    <source>
        <dbReference type="SAM" id="MobiDB-lite"/>
    </source>
</evidence>
<keyword evidence="4" id="KW-1185">Reference proteome</keyword>
<dbReference type="Proteomes" id="UP000813427">
    <property type="component" value="Unassembled WGS sequence"/>
</dbReference>